<dbReference type="Proteomes" id="UP000652761">
    <property type="component" value="Unassembled WGS sequence"/>
</dbReference>
<protein>
    <submittedName>
        <fullName evidence="2">Uncharacterized protein</fullName>
    </submittedName>
</protein>
<accession>A0A843W460</accession>
<name>A0A843W460_COLES</name>
<reference evidence="2" key="1">
    <citation type="submission" date="2017-07" db="EMBL/GenBank/DDBJ databases">
        <title>Taro Niue Genome Assembly and Annotation.</title>
        <authorList>
            <person name="Atibalentja N."/>
            <person name="Keating K."/>
            <person name="Fields C.J."/>
        </authorList>
    </citation>
    <scope>NUCLEOTIDE SEQUENCE</scope>
    <source>
        <strain evidence="2">Niue_2</strain>
        <tissue evidence="2">Leaf</tissue>
    </source>
</reference>
<evidence type="ECO:0000256" key="1">
    <source>
        <dbReference type="SAM" id="MobiDB-lite"/>
    </source>
</evidence>
<feature type="region of interest" description="Disordered" evidence="1">
    <location>
        <begin position="1"/>
        <end position="20"/>
    </location>
</feature>
<gene>
    <name evidence="2" type="ORF">Taro_037436</name>
</gene>
<sequence length="20" mass="2363">MLKRLLSHKGALFNSHMHLE</sequence>
<dbReference type="AlphaFoldDB" id="A0A843W460"/>
<comment type="caution">
    <text evidence="2">The sequence shown here is derived from an EMBL/GenBank/DDBJ whole genome shotgun (WGS) entry which is preliminary data.</text>
</comment>
<keyword evidence="3" id="KW-1185">Reference proteome</keyword>
<evidence type="ECO:0000313" key="3">
    <source>
        <dbReference type="Proteomes" id="UP000652761"/>
    </source>
</evidence>
<proteinExistence type="predicted"/>
<organism evidence="2 3">
    <name type="scientific">Colocasia esculenta</name>
    <name type="common">Wild taro</name>
    <name type="synonym">Arum esculentum</name>
    <dbReference type="NCBI Taxonomy" id="4460"/>
    <lineage>
        <taxon>Eukaryota</taxon>
        <taxon>Viridiplantae</taxon>
        <taxon>Streptophyta</taxon>
        <taxon>Embryophyta</taxon>
        <taxon>Tracheophyta</taxon>
        <taxon>Spermatophyta</taxon>
        <taxon>Magnoliopsida</taxon>
        <taxon>Liliopsida</taxon>
        <taxon>Araceae</taxon>
        <taxon>Aroideae</taxon>
        <taxon>Colocasieae</taxon>
        <taxon>Colocasia</taxon>
    </lineage>
</organism>
<evidence type="ECO:0000313" key="2">
    <source>
        <dbReference type="EMBL" id="MQM04632.1"/>
    </source>
</evidence>
<dbReference type="EMBL" id="NMUH01003256">
    <property type="protein sequence ID" value="MQM04632.1"/>
    <property type="molecule type" value="Genomic_DNA"/>
</dbReference>